<accession>A0ABN7V2R8</accession>
<evidence type="ECO:0000313" key="1">
    <source>
        <dbReference type="EMBL" id="CAG8722999.1"/>
    </source>
</evidence>
<sequence>MDRLSEQKIDKIAYPYKRSFAIVKKWLNFLVNNNFNVKFDIGTFQNEYASNIGPSYEYTAQHWAQYWLNVANAAAAHETILLLRQNIPDTNTINQILINLQVLFNINESLEEKLNKILKSTKFRR</sequence>
<keyword evidence="2" id="KW-1185">Reference proteome</keyword>
<gene>
    <name evidence="1" type="ORF">GMARGA_LOCUS13688</name>
</gene>
<proteinExistence type="predicted"/>
<organism evidence="1 2">
    <name type="scientific">Gigaspora margarita</name>
    <dbReference type="NCBI Taxonomy" id="4874"/>
    <lineage>
        <taxon>Eukaryota</taxon>
        <taxon>Fungi</taxon>
        <taxon>Fungi incertae sedis</taxon>
        <taxon>Mucoromycota</taxon>
        <taxon>Glomeromycotina</taxon>
        <taxon>Glomeromycetes</taxon>
        <taxon>Diversisporales</taxon>
        <taxon>Gigasporaceae</taxon>
        <taxon>Gigaspora</taxon>
    </lineage>
</organism>
<dbReference type="Proteomes" id="UP000789901">
    <property type="component" value="Unassembled WGS sequence"/>
</dbReference>
<name>A0ABN7V2R8_GIGMA</name>
<comment type="caution">
    <text evidence="1">The sequence shown here is derived from an EMBL/GenBank/DDBJ whole genome shotgun (WGS) entry which is preliminary data.</text>
</comment>
<evidence type="ECO:0000313" key="2">
    <source>
        <dbReference type="Proteomes" id="UP000789901"/>
    </source>
</evidence>
<protein>
    <submittedName>
        <fullName evidence="1">31864_t:CDS:1</fullName>
    </submittedName>
</protein>
<reference evidence="1 2" key="1">
    <citation type="submission" date="2021-06" db="EMBL/GenBank/DDBJ databases">
        <authorList>
            <person name="Kallberg Y."/>
            <person name="Tangrot J."/>
            <person name="Rosling A."/>
        </authorList>
    </citation>
    <scope>NUCLEOTIDE SEQUENCE [LARGE SCALE GENOMIC DNA]</scope>
    <source>
        <strain evidence="1 2">120-4 pot B 10/14</strain>
    </source>
</reference>
<dbReference type="EMBL" id="CAJVQB010008782">
    <property type="protein sequence ID" value="CAG8722999.1"/>
    <property type="molecule type" value="Genomic_DNA"/>
</dbReference>